<dbReference type="GO" id="GO:0005829">
    <property type="term" value="C:cytosol"/>
    <property type="evidence" value="ECO:0007669"/>
    <property type="project" value="TreeGrafter"/>
</dbReference>
<dbReference type="Gene3D" id="3.40.50.2300">
    <property type="match status" value="1"/>
</dbReference>
<keyword evidence="4" id="KW-0805">Transcription regulation</keyword>
<evidence type="ECO:0000256" key="1">
    <source>
        <dbReference type="ARBA" id="ARBA00004496"/>
    </source>
</evidence>
<dbReference type="GO" id="GO:0006355">
    <property type="term" value="P:regulation of DNA-templated transcription"/>
    <property type="evidence" value="ECO:0007669"/>
    <property type="project" value="InterPro"/>
</dbReference>
<organism evidence="9 10">
    <name type="scientific">Oceanobacillus sojae</name>
    <dbReference type="NCBI Taxonomy" id="582851"/>
    <lineage>
        <taxon>Bacteria</taxon>
        <taxon>Bacillati</taxon>
        <taxon>Bacillota</taxon>
        <taxon>Bacilli</taxon>
        <taxon>Bacillales</taxon>
        <taxon>Bacillaceae</taxon>
        <taxon>Oceanobacillus</taxon>
    </lineage>
</organism>
<dbReference type="GO" id="GO:0000156">
    <property type="term" value="F:phosphorelay response regulator activity"/>
    <property type="evidence" value="ECO:0007669"/>
    <property type="project" value="TreeGrafter"/>
</dbReference>
<evidence type="ECO:0000259" key="8">
    <source>
        <dbReference type="PROSITE" id="PS50110"/>
    </source>
</evidence>
<keyword evidence="3" id="KW-0902">Two-component regulatory system</keyword>
<dbReference type="InterPro" id="IPR036388">
    <property type="entry name" value="WH-like_DNA-bd_sf"/>
</dbReference>
<dbReference type="InterPro" id="IPR039420">
    <property type="entry name" value="WalR-like"/>
</dbReference>
<dbReference type="SUPFAM" id="SSF52172">
    <property type="entry name" value="CheY-like"/>
    <property type="match status" value="1"/>
</dbReference>
<protein>
    <recommendedName>
        <fullName evidence="8">Response regulatory domain-containing protein</fullName>
    </recommendedName>
</protein>
<dbReference type="PANTHER" id="PTHR48111">
    <property type="entry name" value="REGULATOR OF RPOS"/>
    <property type="match status" value="1"/>
</dbReference>
<dbReference type="PROSITE" id="PS50110">
    <property type="entry name" value="RESPONSE_REGULATORY"/>
    <property type="match status" value="1"/>
</dbReference>
<dbReference type="AlphaFoldDB" id="A0A511ZPV4"/>
<keyword evidence="2 7" id="KW-0597">Phosphoprotein</keyword>
<dbReference type="InterPro" id="IPR011006">
    <property type="entry name" value="CheY-like_superfamily"/>
</dbReference>
<dbReference type="GO" id="GO:0000976">
    <property type="term" value="F:transcription cis-regulatory region binding"/>
    <property type="evidence" value="ECO:0007669"/>
    <property type="project" value="TreeGrafter"/>
</dbReference>
<dbReference type="Pfam" id="PF00072">
    <property type="entry name" value="Response_reg"/>
    <property type="match status" value="1"/>
</dbReference>
<keyword evidence="10" id="KW-1185">Reference proteome</keyword>
<dbReference type="Gene3D" id="1.10.10.10">
    <property type="entry name" value="Winged helix-like DNA-binding domain superfamily/Winged helix DNA-binding domain"/>
    <property type="match status" value="1"/>
</dbReference>
<sequence>MNICIIDDEHLALEYLDFLFNKIEGVQVTGKYNSPGDLIDHVQRESIDAVFMDIHMPEIKGIDLAEKLLNIQPSLQIVFVTAYNEYAVKAFELNALDYILKPVQKVRLEITIQRIKESNYIKLNTALESDSDKANYRIKNLGALRFYKENNPIEVKWRTSKAKELFAYFVQNHENTIRKGELTDLMWSNLPWEKAHSQLYSTVYQIRKVTQQIGMPIKISSQDEFYHITIEGVEIQSVKWKRAALDVLRNNNVSAAAYFKLLEAYQGNYLEEIEAAWVLKERHSLRKIWLGLIENLVKHIIYYENPSSYNASKLSALVSSDEEAVMLLNKKLQH</sequence>
<evidence type="ECO:0000256" key="5">
    <source>
        <dbReference type="ARBA" id="ARBA00023125"/>
    </source>
</evidence>
<dbReference type="InterPro" id="IPR001789">
    <property type="entry name" value="Sig_transdc_resp-reg_receiver"/>
</dbReference>
<comment type="subcellular location">
    <subcellularLocation>
        <location evidence="1">Cytoplasm</location>
    </subcellularLocation>
</comment>
<dbReference type="SMART" id="SM00448">
    <property type="entry name" value="REC"/>
    <property type="match status" value="1"/>
</dbReference>
<dbReference type="RefSeq" id="WP_186813726.1">
    <property type="nucleotide sequence ID" value="NZ_BJYM01000023.1"/>
</dbReference>
<dbReference type="SUPFAM" id="SSF46894">
    <property type="entry name" value="C-terminal effector domain of the bipartite response regulators"/>
    <property type="match status" value="1"/>
</dbReference>
<comment type="caution">
    <text evidence="9">The sequence shown here is derived from an EMBL/GenBank/DDBJ whole genome shotgun (WGS) entry which is preliminary data.</text>
</comment>
<proteinExistence type="predicted"/>
<accession>A0A511ZPV4</accession>
<evidence type="ECO:0000313" key="10">
    <source>
        <dbReference type="Proteomes" id="UP000321558"/>
    </source>
</evidence>
<evidence type="ECO:0000256" key="4">
    <source>
        <dbReference type="ARBA" id="ARBA00023015"/>
    </source>
</evidence>
<evidence type="ECO:0000256" key="2">
    <source>
        <dbReference type="ARBA" id="ARBA00022553"/>
    </source>
</evidence>
<gene>
    <name evidence="9" type="ORF">OSO01_42250</name>
</gene>
<evidence type="ECO:0000256" key="3">
    <source>
        <dbReference type="ARBA" id="ARBA00023012"/>
    </source>
</evidence>
<evidence type="ECO:0000256" key="7">
    <source>
        <dbReference type="PROSITE-ProRule" id="PRU00169"/>
    </source>
</evidence>
<keyword evidence="5" id="KW-0238">DNA-binding</keyword>
<dbReference type="PANTHER" id="PTHR48111:SF17">
    <property type="entry name" value="TRANSCRIPTIONAL REGULATORY PROTEIN YPDB"/>
    <property type="match status" value="1"/>
</dbReference>
<evidence type="ECO:0000256" key="6">
    <source>
        <dbReference type="ARBA" id="ARBA00023163"/>
    </source>
</evidence>
<dbReference type="InterPro" id="IPR016032">
    <property type="entry name" value="Sig_transdc_resp-reg_C-effctor"/>
</dbReference>
<feature type="domain" description="Response regulatory" evidence="8">
    <location>
        <begin position="2"/>
        <end position="116"/>
    </location>
</feature>
<reference evidence="9 10" key="1">
    <citation type="submission" date="2019-07" db="EMBL/GenBank/DDBJ databases">
        <title>Whole genome shotgun sequence of Oceanobacillus sojae NBRC 105379.</title>
        <authorList>
            <person name="Hosoyama A."/>
            <person name="Uohara A."/>
            <person name="Ohji S."/>
            <person name="Ichikawa N."/>
        </authorList>
    </citation>
    <scope>NUCLEOTIDE SEQUENCE [LARGE SCALE GENOMIC DNA]</scope>
    <source>
        <strain evidence="9 10">NBRC 105379</strain>
    </source>
</reference>
<dbReference type="EMBL" id="BJYM01000023">
    <property type="protein sequence ID" value="GEN89486.1"/>
    <property type="molecule type" value="Genomic_DNA"/>
</dbReference>
<feature type="modified residue" description="4-aspartylphosphate" evidence="7">
    <location>
        <position position="53"/>
    </location>
</feature>
<keyword evidence="6" id="KW-0804">Transcription</keyword>
<dbReference type="Proteomes" id="UP000321558">
    <property type="component" value="Unassembled WGS sequence"/>
</dbReference>
<dbReference type="GO" id="GO:0032993">
    <property type="term" value="C:protein-DNA complex"/>
    <property type="evidence" value="ECO:0007669"/>
    <property type="project" value="TreeGrafter"/>
</dbReference>
<name>A0A511ZPV4_9BACI</name>
<dbReference type="STRING" id="582851.GCA_900162665_03073"/>
<evidence type="ECO:0000313" key="9">
    <source>
        <dbReference type="EMBL" id="GEN89486.1"/>
    </source>
</evidence>